<dbReference type="InterPro" id="IPR045596">
    <property type="entry name" value="DUF6459"/>
</dbReference>
<dbReference type="Pfam" id="PF20060">
    <property type="entry name" value="DUF6459"/>
    <property type="match status" value="1"/>
</dbReference>
<gene>
    <name evidence="1" type="ORF">BOH66_12680</name>
</gene>
<proteinExistence type="predicted"/>
<reference evidence="1 2" key="1">
    <citation type="submission" date="2016-12" db="EMBL/GenBank/DDBJ databases">
        <title>Complete genome sequence of Microbacterium aurum KACC 15219.</title>
        <authorList>
            <person name="Jung Y."/>
            <person name="Shin J.-H."/>
            <person name="Lee Y.-J."/>
            <person name="Yi H."/>
            <person name="Bahn Y.-S."/>
            <person name="Kim J.F."/>
            <person name="Lee D.-W."/>
        </authorList>
    </citation>
    <scope>NUCLEOTIDE SEQUENCE [LARGE SCALE GENOMIC DNA]</scope>
    <source>
        <strain evidence="1 2">KACC 15219</strain>
    </source>
</reference>
<dbReference type="AlphaFoldDB" id="A0A1P8UA49"/>
<protein>
    <submittedName>
        <fullName evidence="1">3-hydroxyacyl-CoA dehydrogenase</fullName>
    </submittedName>
</protein>
<evidence type="ECO:0000313" key="1">
    <source>
        <dbReference type="EMBL" id="APZ35003.1"/>
    </source>
</evidence>
<sequence length="146" mass="15351">MAPPPGGAPGAASRYGSALDVAEYFAPQRTSTDALPAPEPLLKNLTIGVLEVLAGVREVDQLARWLGEDAFRALVTRANLSARARNARGVTPARPAYRILSTHTTSPADGVVEGVVITAGPARTRAVAVRLEGWDGRWRATSLGLL</sequence>
<dbReference type="OrthoDB" id="3266345at2"/>
<accession>A0A1P8UA49</accession>
<dbReference type="Proteomes" id="UP000187185">
    <property type="component" value="Chromosome"/>
</dbReference>
<name>A0A1P8UA49_9MICO</name>
<keyword evidence="2" id="KW-1185">Reference proteome</keyword>
<dbReference type="RefSeq" id="WP_076691388.1">
    <property type="nucleotide sequence ID" value="NZ_CAUSXO010000033.1"/>
</dbReference>
<dbReference type="STRING" id="36805.BOH66_12680"/>
<evidence type="ECO:0000313" key="2">
    <source>
        <dbReference type="Proteomes" id="UP000187185"/>
    </source>
</evidence>
<organism evidence="1 2">
    <name type="scientific">Microbacterium aurum</name>
    <dbReference type="NCBI Taxonomy" id="36805"/>
    <lineage>
        <taxon>Bacteria</taxon>
        <taxon>Bacillati</taxon>
        <taxon>Actinomycetota</taxon>
        <taxon>Actinomycetes</taxon>
        <taxon>Micrococcales</taxon>
        <taxon>Microbacteriaceae</taxon>
        <taxon>Microbacterium</taxon>
    </lineage>
</organism>
<dbReference type="KEGG" id="maur:BOH66_12680"/>
<dbReference type="EMBL" id="CP018762">
    <property type="protein sequence ID" value="APZ35003.1"/>
    <property type="molecule type" value="Genomic_DNA"/>
</dbReference>